<dbReference type="NCBIfam" id="TIGR00369">
    <property type="entry name" value="unchar_dom_1"/>
    <property type="match status" value="1"/>
</dbReference>
<dbReference type="InterPro" id="IPR029069">
    <property type="entry name" value="HotDog_dom_sf"/>
</dbReference>
<dbReference type="SUPFAM" id="SSF54637">
    <property type="entry name" value="Thioesterase/thiol ester dehydrase-isomerase"/>
    <property type="match status" value="1"/>
</dbReference>
<dbReference type="Pfam" id="PF03061">
    <property type="entry name" value="4HBT"/>
    <property type="match status" value="1"/>
</dbReference>
<evidence type="ECO:0000256" key="1">
    <source>
        <dbReference type="ARBA" id="ARBA00008324"/>
    </source>
</evidence>
<keyword evidence="5" id="KW-1185">Reference proteome</keyword>
<dbReference type="CDD" id="cd03443">
    <property type="entry name" value="PaaI_thioesterase"/>
    <property type="match status" value="1"/>
</dbReference>
<proteinExistence type="inferred from homology"/>
<dbReference type="InterPro" id="IPR006683">
    <property type="entry name" value="Thioestr_dom"/>
</dbReference>
<gene>
    <name evidence="4" type="ORF">GCM10007173_14890</name>
</gene>
<comment type="caution">
    <text evidence="4">The sequence shown here is derived from an EMBL/GenBank/DDBJ whole genome shotgun (WGS) entry which is preliminary data.</text>
</comment>
<feature type="domain" description="Thioesterase" evidence="3">
    <location>
        <begin position="40"/>
        <end position="111"/>
    </location>
</feature>
<dbReference type="RefSeq" id="WP_188684898.1">
    <property type="nucleotide sequence ID" value="NZ_BMKX01000002.1"/>
</dbReference>
<evidence type="ECO:0000313" key="4">
    <source>
        <dbReference type="EMBL" id="GGJ57094.1"/>
    </source>
</evidence>
<accession>A0ABQ2DGD9</accession>
<dbReference type="EMBL" id="BMKX01000002">
    <property type="protein sequence ID" value="GGJ57094.1"/>
    <property type="molecule type" value="Genomic_DNA"/>
</dbReference>
<name>A0ABQ2DGD9_9MICC</name>
<evidence type="ECO:0000256" key="2">
    <source>
        <dbReference type="ARBA" id="ARBA00022801"/>
    </source>
</evidence>
<evidence type="ECO:0000259" key="3">
    <source>
        <dbReference type="Pfam" id="PF03061"/>
    </source>
</evidence>
<protein>
    <submittedName>
        <fullName evidence="4">Esterase</fullName>
    </submittedName>
</protein>
<reference evidence="5" key="1">
    <citation type="journal article" date="2019" name="Int. J. Syst. Evol. Microbiol.">
        <title>The Global Catalogue of Microorganisms (GCM) 10K type strain sequencing project: providing services to taxonomists for standard genome sequencing and annotation.</title>
        <authorList>
            <consortium name="The Broad Institute Genomics Platform"/>
            <consortium name="The Broad Institute Genome Sequencing Center for Infectious Disease"/>
            <person name="Wu L."/>
            <person name="Ma J."/>
        </authorList>
    </citation>
    <scope>NUCLEOTIDE SEQUENCE [LARGE SCALE GENOMIC DNA]</scope>
    <source>
        <strain evidence="5">CGMCC 1.3685</strain>
    </source>
</reference>
<dbReference type="PANTHER" id="PTHR43240:SF5">
    <property type="entry name" value="1,4-DIHYDROXY-2-NAPHTHOYL-COA THIOESTERASE 1"/>
    <property type="match status" value="1"/>
</dbReference>
<dbReference type="Gene3D" id="3.10.129.10">
    <property type="entry name" value="Hotdog Thioesterase"/>
    <property type="match status" value="1"/>
</dbReference>
<dbReference type="GeneID" id="303303855"/>
<comment type="similarity">
    <text evidence="1">Belongs to the thioesterase PaaI family.</text>
</comment>
<keyword evidence="2" id="KW-0378">Hydrolase</keyword>
<sequence length="138" mass="14666">MTRTESSEFVAATGFVVDELNATSLRGHVQLGTNHHTPWGVVHGGLFTTIVESAASIGASFAVNEYGQFAVGVHNATDFLRPGSSGLALVKATALHQGRTQQLWEVIITDDASSKVLARGQLRLQNVPLPEKSTEVQG</sequence>
<organism evidence="4 5">
    <name type="scientific">Glutamicibacter ardleyensis</name>
    <dbReference type="NCBI Taxonomy" id="225894"/>
    <lineage>
        <taxon>Bacteria</taxon>
        <taxon>Bacillati</taxon>
        <taxon>Actinomycetota</taxon>
        <taxon>Actinomycetes</taxon>
        <taxon>Micrococcales</taxon>
        <taxon>Micrococcaceae</taxon>
        <taxon>Glutamicibacter</taxon>
    </lineage>
</organism>
<evidence type="ECO:0000313" key="5">
    <source>
        <dbReference type="Proteomes" id="UP000606115"/>
    </source>
</evidence>
<dbReference type="InterPro" id="IPR003736">
    <property type="entry name" value="PAAI_dom"/>
</dbReference>
<dbReference type="PANTHER" id="PTHR43240">
    <property type="entry name" value="1,4-DIHYDROXY-2-NAPHTHOYL-COA THIOESTERASE 1"/>
    <property type="match status" value="1"/>
</dbReference>
<dbReference type="Proteomes" id="UP000606115">
    <property type="component" value="Unassembled WGS sequence"/>
</dbReference>